<gene>
    <name evidence="2" type="ORF">EWM62_13330</name>
</gene>
<dbReference type="Proteomes" id="UP000293331">
    <property type="component" value="Unassembled WGS sequence"/>
</dbReference>
<evidence type="ECO:0008006" key="4">
    <source>
        <dbReference type="Google" id="ProtNLM"/>
    </source>
</evidence>
<comment type="caution">
    <text evidence="2">The sequence shown here is derived from an EMBL/GenBank/DDBJ whole genome shotgun (WGS) entry which is preliminary data.</text>
</comment>
<keyword evidence="1" id="KW-1133">Transmembrane helix</keyword>
<evidence type="ECO:0000313" key="2">
    <source>
        <dbReference type="EMBL" id="RYU89311.1"/>
    </source>
</evidence>
<keyword evidence="3" id="KW-1185">Reference proteome</keyword>
<keyword evidence="1" id="KW-0472">Membrane</keyword>
<protein>
    <recommendedName>
        <fullName evidence="4">DUF4157 domain-containing protein</fullName>
    </recommendedName>
</protein>
<dbReference type="AlphaFoldDB" id="A0A4Q5LIS3"/>
<dbReference type="RefSeq" id="WP_129877170.1">
    <property type="nucleotide sequence ID" value="NZ_SEWG01000005.1"/>
</dbReference>
<keyword evidence="1" id="KW-0812">Transmembrane</keyword>
<evidence type="ECO:0000313" key="3">
    <source>
        <dbReference type="Proteomes" id="UP000293331"/>
    </source>
</evidence>
<dbReference type="EMBL" id="SEWG01000005">
    <property type="protein sequence ID" value="RYU89311.1"/>
    <property type="molecule type" value="Genomic_DNA"/>
</dbReference>
<feature type="transmembrane region" description="Helical" evidence="1">
    <location>
        <begin position="7"/>
        <end position="26"/>
    </location>
</feature>
<evidence type="ECO:0000256" key="1">
    <source>
        <dbReference type="SAM" id="Phobius"/>
    </source>
</evidence>
<reference evidence="2 3" key="1">
    <citation type="submission" date="2019-02" db="EMBL/GenBank/DDBJ databases">
        <title>Bacterial novel species Mucilaginibacter sp. 17JY9-4 isolated from soil.</title>
        <authorList>
            <person name="Jung H.-Y."/>
        </authorList>
    </citation>
    <scope>NUCLEOTIDE SEQUENCE [LARGE SCALE GENOMIC DNA]</scope>
    <source>
        <strain evidence="2 3">17JY9-4</strain>
    </source>
</reference>
<dbReference type="OrthoDB" id="1027344at2"/>
<organism evidence="2 3">
    <name type="scientific">Mucilaginibacter terrigena</name>
    <dbReference type="NCBI Taxonomy" id="2492395"/>
    <lineage>
        <taxon>Bacteria</taxon>
        <taxon>Pseudomonadati</taxon>
        <taxon>Bacteroidota</taxon>
        <taxon>Sphingobacteriia</taxon>
        <taxon>Sphingobacteriales</taxon>
        <taxon>Sphingobacteriaceae</taxon>
        <taxon>Mucilaginibacter</taxon>
    </lineage>
</organism>
<sequence>MGYRFKIIIVPFLKVSGIALFPFILVNSEKLLNDAVVINHERIHLKQQAELLVIPFYLLYLLNYMVNYAIYRNHNRAYLNIVFEREAYANEADMGYLNRRKWLGWLRYF</sequence>
<proteinExistence type="predicted"/>
<accession>A0A4Q5LIS3</accession>
<name>A0A4Q5LIS3_9SPHI</name>
<feature type="transmembrane region" description="Helical" evidence="1">
    <location>
        <begin position="51"/>
        <end position="71"/>
    </location>
</feature>